<gene>
    <name evidence="2" type="ORF">NNO07_06100</name>
</gene>
<keyword evidence="3" id="KW-1185">Reference proteome</keyword>
<dbReference type="EMBL" id="JANEWF010000003">
    <property type="protein sequence ID" value="MDA8482635.1"/>
    <property type="molecule type" value="Genomic_DNA"/>
</dbReference>
<keyword evidence="1" id="KW-1133">Transmembrane helix</keyword>
<dbReference type="RefSeq" id="WP_271470262.1">
    <property type="nucleotide sequence ID" value="NZ_JANEWF010000003.1"/>
</dbReference>
<accession>A0ABT4Y1W4</accession>
<organism evidence="2 3">
    <name type="scientific">Metapseudomonas resinovorans</name>
    <name type="common">Pseudomonas resinovorans</name>
    <dbReference type="NCBI Taxonomy" id="53412"/>
    <lineage>
        <taxon>Bacteria</taxon>
        <taxon>Pseudomonadati</taxon>
        <taxon>Pseudomonadota</taxon>
        <taxon>Gammaproteobacteria</taxon>
        <taxon>Pseudomonadales</taxon>
        <taxon>Pseudomonadaceae</taxon>
        <taxon>Metapseudomonas</taxon>
    </lineage>
</organism>
<reference evidence="2 3" key="1">
    <citation type="submission" date="2022-07" db="EMBL/GenBank/DDBJ databases">
        <title>Genome Analysis of Selected Gammaproteobacteria from Nigerian Food snails.</title>
        <authorList>
            <person name="Okafor A.C."/>
        </authorList>
    </citation>
    <scope>NUCLEOTIDE SEQUENCE [LARGE SCALE GENOMIC DNA]</scope>
    <source>
        <strain evidence="2 3">Awg 2</strain>
    </source>
</reference>
<keyword evidence="1" id="KW-0472">Membrane</keyword>
<proteinExistence type="predicted"/>
<feature type="transmembrane region" description="Helical" evidence="1">
    <location>
        <begin position="37"/>
        <end position="58"/>
    </location>
</feature>
<dbReference type="Proteomes" id="UP001211689">
    <property type="component" value="Unassembled WGS sequence"/>
</dbReference>
<comment type="caution">
    <text evidence="2">The sequence shown here is derived from an EMBL/GenBank/DDBJ whole genome shotgun (WGS) entry which is preliminary data.</text>
</comment>
<evidence type="ECO:0000313" key="3">
    <source>
        <dbReference type="Proteomes" id="UP001211689"/>
    </source>
</evidence>
<evidence type="ECO:0000313" key="2">
    <source>
        <dbReference type="EMBL" id="MDA8482635.1"/>
    </source>
</evidence>
<keyword evidence="1" id="KW-0812">Transmembrane</keyword>
<protein>
    <submittedName>
        <fullName evidence="2">Uncharacterized protein</fullName>
    </submittedName>
</protein>
<name>A0ABT4Y1W4_METRE</name>
<evidence type="ECO:0000256" key="1">
    <source>
        <dbReference type="SAM" id="Phobius"/>
    </source>
</evidence>
<sequence>MPEIAIEISEKDALSQLTTLSEQADGFASERQGVDGLTLFTVIMTLTPLVINGIVDIVKSQIAAKKHIRVVVNGVEIQGVSEASLMKILETHKK</sequence>